<name>A0A0A9AP78_ARUDO</name>
<protein>
    <submittedName>
        <fullName evidence="1">Uncharacterized protein</fullName>
    </submittedName>
</protein>
<organism evidence="1">
    <name type="scientific">Arundo donax</name>
    <name type="common">Giant reed</name>
    <name type="synonym">Donax arundinaceus</name>
    <dbReference type="NCBI Taxonomy" id="35708"/>
    <lineage>
        <taxon>Eukaryota</taxon>
        <taxon>Viridiplantae</taxon>
        <taxon>Streptophyta</taxon>
        <taxon>Embryophyta</taxon>
        <taxon>Tracheophyta</taxon>
        <taxon>Spermatophyta</taxon>
        <taxon>Magnoliopsida</taxon>
        <taxon>Liliopsida</taxon>
        <taxon>Poales</taxon>
        <taxon>Poaceae</taxon>
        <taxon>PACMAD clade</taxon>
        <taxon>Arundinoideae</taxon>
        <taxon>Arundineae</taxon>
        <taxon>Arundo</taxon>
    </lineage>
</organism>
<evidence type="ECO:0000313" key="1">
    <source>
        <dbReference type="EMBL" id="JAD51643.1"/>
    </source>
</evidence>
<reference evidence="1" key="2">
    <citation type="journal article" date="2015" name="Data Brief">
        <title>Shoot transcriptome of the giant reed, Arundo donax.</title>
        <authorList>
            <person name="Barrero R.A."/>
            <person name="Guerrero F.D."/>
            <person name="Moolhuijzen P."/>
            <person name="Goolsby J.A."/>
            <person name="Tidwell J."/>
            <person name="Bellgard S.E."/>
            <person name="Bellgard M.I."/>
        </authorList>
    </citation>
    <scope>NUCLEOTIDE SEQUENCE</scope>
    <source>
        <tissue evidence="1">Shoot tissue taken approximately 20 cm above the soil surface</tissue>
    </source>
</reference>
<accession>A0A0A9AP78</accession>
<dbReference type="EMBL" id="GBRH01246252">
    <property type="protein sequence ID" value="JAD51643.1"/>
    <property type="molecule type" value="Transcribed_RNA"/>
</dbReference>
<proteinExistence type="predicted"/>
<sequence length="40" mass="4625">MVSIYLNSLTNLIVKVGKCVMNYPIVVNLCRNFVDILYFN</sequence>
<reference evidence="1" key="1">
    <citation type="submission" date="2014-09" db="EMBL/GenBank/DDBJ databases">
        <authorList>
            <person name="Magalhaes I.L.F."/>
            <person name="Oliveira U."/>
            <person name="Santos F.R."/>
            <person name="Vidigal T.H.D.A."/>
            <person name="Brescovit A.D."/>
            <person name="Santos A.J."/>
        </authorList>
    </citation>
    <scope>NUCLEOTIDE SEQUENCE</scope>
    <source>
        <tissue evidence="1">Shoot tissue taken approximately 20 cm above the soil surface</tissue>
    </source>
</reference>
<dbReference type="AlphaFoldDB" id="A0A0A9AP78"/>